<evidence type="ECO:0000256" key="1">
    <source>
        <dbReference type="SAM" id="SignalP"/>
    </source>
</evidence>
<keyword evidence="1" id="KW-0732">Signal</keyword>
<evidence type="ECO:0000313" key="2">
    <source>
        <dbReference type="Proteomes" id="UP000887578"/>
    </source>
</evidence>
<feature type="chain" id="PRO_5036789552" evidence="1">
    <location>
        <begin position="20"/>
        <end position="77"/>
    </location>
</feature>
<proteinExistence type="predicted"/>
<name>A0A914P7T2_9BILA</name>
<sequence>MNFFFVFGIICALIIASDADVIKRCTTLKECGPGFSCSMGFCKPVKCKTDADCVDQGFQFCRFGICVDYDTKEAHTK</sequence>
<dbReference type="WBParaSite" id="PDA_v2.g11243.t1">
    <property type="protein sequence ID" value="PDA_v2.g11243.t1"/>
    <property type="gene ID" value="PDA_v2.g11243"/>
</dbReference>
<dbReference type="Proteomes" id="UP000887578">
    <property type="component" value="Unplaced"/>
</dbReference>
<feature type="signal peptide" evidence="1">
    <location>
        <begin position="1"/>
        <end position="19"/>
    </location>
</feature>
<accession>A0A914P7T2</accession>
<protein>
    <submittedName>
        <fullName evidence="3">Uncharacterized protein</fullName>
    </submittedName>
</protein>
<dbReference type="AlphaFoldDB" id="A0A914P7T2"/>
<keyword evidence="2" id="KW-1185">Reference proteome</keyword>
<organism evidence="2 3">
    <name type="scientific">Panagrolaimus davidi</name>
    <dbReference type="NCBI Taxonomy" id="227884"/>
    <lineage>
        <taxon>Eukaryota</taxon>
        <taxon>Metazoa</taxon>
        <taxon>Ecdysozoa</taxon>
        <taxon>Nematoda</taxon>
        <taxon>Chromadorea</taxon>
        <taxon>Rhabditida</taxon>
        <taxon>Tylenchina</taxon>
        <taxon>Panagrolaimomorpha</taxon>
        <taxon>Panagrolaimoidea</taxon>
        <taxon>Panagrolaimidae</taxon>
        <taxon>Panagrolaimus</taxon>
    </lineage>
</organism>
<reference evidence="3" key="1">
    <citation type="submission" date="2022-11" db="UniProtKB">
        <authorList>
            <consortium name="WormBaseParasite"/>
        </authorList>
    </citation>
    <scope>IDENTIFICATION</scope>
</reference>
<evidence type="ECO:0000313" key="3">
    <source>
        <dbReference type="WBParaSite" id="PDA_v2.g11243.t1"/>
    </source>
</evidence>